<protein>
    <submittedName>
        <fullName evidence="1">Uncharacterized protein</fullName>
    </submittedName>
</protein>
<comment type="caution">
    <text evidence="1">The sequence shown here is derived from an EMBL/GenBank/DDBJ whole genome shotgun (WGS) entry which is preliminary data.</text>
</comment>
<reference evidence="1" key="1">
    <citation type="journal article" date="2015" name="Nature">
        <title>Complex archaea that bridge the gap between prokaryotes and eukaryotes.</title>
        <authorList>
            <person name="Spang A."/>
            <person name="Saw J.H."/>
            <person name="Jorgensen S.L."/>
            <person name="Zaremba-Niedzwiedzka K."/>
            <person name="Martijn J."/>
            <person name="Lind A.E."/>
            <person name="van Eijk R."/>
            <person name="Schleper C."/>
            <person name="Guy L."/>
            <person name="Ettema T.J."/>
        </authorList>
    </citation>
    <scope>NUCLEOTIDE SEQUENCE</scope>
</reference>
<dbReference type="AlphaFoldDB" id="A0A0F9DE57"/>
<dbReference type="EMBL" id="LAZR01029290">
    <property type="protein sequence ID" value="KKL60023.1"/>
    <property type="molecule type" value="Genomic_DNA"/>
</dbReference>
<gene>
    <name evidence="1" type="ORF">LCGC14_2209530</name>
</gene>
<accession>A0A0F9DE57</accession>
<organism evidence="1">
    <name type="scientific">marine sediment metagenome</name>
    <dbReference type="NCBI Taxonomy" id="412755"/>
    <lineage>
        <taxon>unclassified sequences</taxon>
        <taxon>metagenomes</taxon>
        <taxon>ecological metagenomes</taxon>
    </lineage>
</organism>
<feature type="non-terminal residue" evidence="1">
    <location>
        <position position="1"/>
    </location>
</feature>
<proteinExistence type="predicted"/>
<sequence>RRSMSSRRERRFCAFFWFVGWDCISLGAHVSLMCPNIEIHVPFGFFKLGWDYRYPDAEYLNAEDLDDKHMFGWESK</sequence>
<evidence type="ECO:0000313" key="1">
    <source>
        <dbReference type="EMBL" id="KKL60023.1"/>
    </source>
</evidence>
<name>A0A0F9DE57_9ZZZZ</name>